<dbReference type="InterPro" id="IPR029058">
    <property type="entry name" value="AB_hydrolase_fold"/>
</dbReference>
<comment type="catalytic activity">
    <reaction evidence="3">
        <text>5-enolpyruvoyl-6-hydroxy-2-succinyl-cyclohex-3-ene-1-carboxylate = (1R,6R)-6-hydroxy-2-succinyl-cyclohexa-2,4-diene-1-carboxylate + pyruvate</text>
        <dbReference type="Rhea" id="RHEA:25597"/>
        <dbReference type="ChEBI" id="CHEBI:15361"/>
        <dbReference type="ChEBI" id="CHEBI:58689"/>
        <dbReference type="ChEBI" id="CHEBI:58818"/>
        <dbReference type="EC" id="4.2.99.20"/>
    </reaction>
</comment>
<reference evidence="6" key="1">
    <citation type="journal article" date="2019" name="Int. J. Syst. Evol. Microbiol.">
        <title>The Global Catalogue of Microorganisms (GCM) 10K type strain sequencing project: providing services to taxonomists for standard genome sequencing and annotation.</title>
        <authorList>
            <consortium name="The Broad Institute Genomics Platform"/>
            <consortium name="The Broad Institute Genome Sequencing Center for Infectious Disease"/>
            <person name="Wu L."/>
            <person name="Ma J."/>
        </authorList>
    </citation>
    <scope>NUCLEOTIDE SEQUENCE [LARGE SCALE GENOMIC DNA]</scope>
    <source>
        <strain evidence="6">CCUG 61707</strain>
    </source>
</reference>
<protein>
    <recommendedName>
        <fullName evidence="3">Putative 2-succinyl-6-hydroxy-2,4-cyclohexadiene-1-carboxylate synthase</fullName>
        <shortName evidence="3">SHCHC synthase</shortName>
        <ecNumber evidence="3">4.2.99.20</ecNumber>
    </recommendedName>
</protein>
<sequence>MQLSAHNNIKPVLVFLHGLLGSKSDWQKVIKKLPHFQCIALDLPFHGKAKQVVVKNFEQTAQYLSSQIKNKVKDKPYFLIGYSLGGRLSLYYALQSNCEKYNLQGLILEGANLGLSKKIERIQRWQQDEYWIDRFTEEKLEHVLIDWYQQAVFSSLTEKQRNDLIQLRKNNVGENIANMIRATSLAKQPDLRAKMQSTRYPIYYFCGELDYKFRQIATDEKLHLSLISNAGHNSHQENSFEFAKKLEQLLMQSIS</sequence>
<dbReference type="Pfam" id="PF00561">
    <property type="entry name" value="Abhydrolase_1"/>
    <property type="match status" value="1"/>
</dbReference>
<dbReference type="NCBIfam" id="TIGR03695">
    <property type="entry name" value="menH_SHCHC"/>
    <property type="match status" value="1"/>
</dbReference>
<evidence type="ECO:0000256" key="3">
    <source>
        <dbReference type="HAMAP-Rule" id="MF_01660"/>
    </source>
</evidence>
<evidence type="ECO:0000256" key="2">
    <source>
        <dbReference type="ARBA" id="ARBA00023239"/>
    </source>
</evidence>
<dbReference type="GO" id="GO:0070205">
    <property type="term" value="F:2-succinyl-6-hydroxy-2,4-cyclohexadiene-1-carboxylate synthase activity"/>
    <property type="evidence" value="ECO:0007669"/>
    <property type="project" value="UniProtKB-EC"/>
</dbReference>
<dbReference type="Proteomes" id="UP001596996">
    <property type="component" value="Unassembled WGS sequence"/>
</dbReference>
<dbReference type="PANTHER" id="PTHR42916:SF1">
    <property type="entry name" value="PROTEIN PHYLLO, CHLOROPLASTIC"/>
    <property type="match status" value="1"/>
</dbReference>
<dbReference type="Gene3D" id="3.40.50.1820">
    <property type="entry name" value="alpha/beta hydrolase"/>
    <property type="match status" value="1"/>
</dbReference>
<keyword evidence="2 3" id="KW-0456">Lyase</keyword>
<dbReference type="RefSeq" id="WP_380818379.1">
    <property type="nucleotide sequence ID" value="NZ_JBHTJN010000004.1"/>
</dbReference>
<keyword evidence="1 3" id="KW-0474">Menaquinone biosynthesis</keyword>
<dbReference type="EMBL" id="JBHTJN010000004">
    <property type="protein sequence ID" value="MFD0965532.1"/>
    <property type="molecule type" value="Genomic_DNA"/>
</dbReference>
<organism evidence="5 6">
    <name type="scientific">Seminibacterium arietis</name>
    <dbReference type="NCBI Taxonomy" id="1173502"/>
    <lineage>
        <taxon>Bacteria</taxon>
        <taxon>Pseudomonadati</taxon>
        <taxon>Pseudomonadota</taxon>
        <taxon>Gammaproteobacteria</taxon>
        <taxon>Pasteurellales</taxon>
        <taxon>Pasteurellaceae</taxon>
        <taxon>Seminibacterium</taxon>
    </lineage>
</organism>
<comment type="similarity">
    <text evidence="3">Belongs to the AB hydrolase superfamily. MenH family.</text>
</comment>
<comment type="subunit">
    <text evidence="3">Monomer.</text>
</comment>
<gene>
    <name evidence="3 5" type="primary">menH</name>
    <name evidence="5" type="ORF">ACFQ02_01445</name>
</gene>
<comment type="pathway">
    <text evidence="3">Quinol/quinone metabolism; 1,4-dihydroxy-2-naphthoate biosynthesis; 1,4-dihydroxy-2-naphthoate from chorismate: step 3/7.</text>
</comment>
<name>A0ABW3I7B2_9PAST</name>
<feature type="domain" description="AB hydrolase-1" evidence="4">
    <location>
        <begin position="11"/>
        <end position="215"/>
    </location>
</feature>
<evidence type="ECO:0000256" key="1">
    <source>
        <dbReference type="ARBA" id="ARBA00022428"/>
    </source>
</evidence>
<proteinExistence type="inferred from homology"/>
<comment type="function">
    <text evidence="3">Catalyzes a proton abstraction reaction that results in 2,5-elimination of pyruvate from 2-succinyl-5-enolpyruvyl-6-hydroxy-3-cyclohexene-1-carboxylate (SEPHCHC) and the formation of 2-succinyl-6-hydroxy-2,4-cyclohexadiene-1-carboxylate (SHCHC).</text>
</comment>
<dbReference type="HAMAP" id="MF_01660">
    <property type="entry name" value="MenH"/>
    <property type="match status" value="1"/>
</dbReference>
<keyword evidence="6" id="KW-1185">Reference proteome</keyword>
<comment type="caution">
    <text evidence="5">The sequence shown here is derived from an EMBL/GenBank/DDBJ whole genome shotgun (WGS) entry which is preliminary data.</text>
</comment>
<dbReference type="SUPFAM" id="SSF53474">
    <property type="entry name" value="alpha/beta-Hydrolases"/>
    <property type="match status" value="1"/>
</dbReference>
<evidence type="ECO:0000313" key="5">
    <source>
        <dbReference type="EMBL" id="MFD0965532.1"/>
    </source>
</evidence>
<accession>A0ABW3I7B2</accession>
<evidence type="ECO:0000313" key="6">
    <source>
        <dbReference type="Proteomes" id="UP001596996"/>
    </source>
</evidence>
<dbReference type="EC" id="4.2.99.20" evidence="3"/>
<dbReference type="InterPro" id="IPR022485">
    <property type="entry name" value="SHCHC_synthase_MenH"/>
</dbReference>
<comment type="pathway">
    <text evidence="3">Quinol/quinone metabolism; menaquinone biosynthesis.</text>
</comment>
<evidence type="ECO:0000259" key="4">
    <source>
        <dbReference type="Pfam" id="PF00561"/>
    </source>
</evidence>
<dbReference type="PANTHER" id="PTHR42916">
    <property type="entry name" value="2-SUCCINYL-5-ENOLPYRUVYL-6-HYDROXY-3-CYCLOHEXENE-1-CARBOXYLATE SYNTHASE"/>
    <property type="match status" value="1"/>
</dbReference>
<dbReference type="InterPro" id="IPR000073">
    <property type="entry name" value="AB_hydrolase_1"/>
</dbReference>
<dbReference type="NCBIfam" id="NF008340">
    <property type="entry name" value="PRK11126.1"/>
    <property type="match status" value="1"/>
</dbReference>